<feature type="region of interest" description="Disordered" evidence="7">
    <location>
        <begin position="148"/>
        <end position="169"/>
    </location>
</feature>
<evidence type="ECO:0000256" key="2">
    <source>
        <dbReference type="ARBA" id="ARBA00010313"/>
    </source>
</evidence>
<evidence type="ECO:0000313" key="8">
    <source>
        <dbReference type="EMBL" id="MCL7025394.1"/>
    </source>
</evidence>
<keyword evidence="4" id="KW-0508">mRNA splicing</keyword>
<dbReference type="Gene3D" id="1.10.287.1490">
    <property type="match status" value="1"/>
</dbReference>
<dbReference type="PANTHER" id="PTHR15217:SF0">
    <property type="entry name" value="PRE-MRNA-SPLICING REGULATOR WTAP"/>
    <property type="match status" value="1"/>
</dbReference>
<dbReference type="GO" id="GO:0016556">
    <property type="term" value="P:mRNA modification"/>
    <property type="evidence" value="ECO:0007669"/>
    <property type="project" value="InterPro"/>
</dbReference>
<dbReference type="GO" id="GO:0000381">
    <property type="term" value="P:regulation of alternative mRNA splicing, via spliceosome"/>
    <property type="evidence" value="ECO:0007669"/>
    <property type="project" value="InterPro"/>
</dbReference>
<comment type="subcellular location">
    <subcellularLocation>
        <location evidence="1">Nucleus</location>
    </subcellularLocation>
</comment>
<evidence type="ECO:0000313" key="9">
    <source>
        <dbReference type="Proteomes" id="UP001177140"/>
    </source>
</evidence>
<dbReference type="InterPro" id="IPR033757">
    <property type="entry name" value="WTAP"/>
</dbReference>
<gene>
    <name evidence="8" type="ORF">MKW94_011243</name>
</gene>
<dbReference type="AlphaFoldDB" id="A0AA41RW91"/>
<comment type="similarity">
    <text evidence="2">Belongs to the fl(2)d family.</text>
</comment>
<dbReference type="EMBL" id="JAJJMA010044920">
    <property type="protein sequence ID" value="MCL7025394.1"/>
    <property type="molecule type" value="Genomic_DNA"/>
</dbReference>
<keyword evidence="9" id="KW-1185">Reference proteome</keyword>
<evidence type="ECO:0000256" key="5">
    <source>
        <dbReference type="ARBA" id="ARBA00023242"/>
    </source>
</evidence>
<dbReference type="Pfam" id="PF17098">
    <property type="entry name" value="Wtap"/>
    <property type="match status" value="1"/>
</dbReference>
<evidence type="ECO:0000256" key="4">
    <source>
        <dbReference type="ARBA" id="ARBA00023187"/>
    </source>
</evidence>
<evidence type="ECO:0000256" key="3">
    <source>
        <dbReference type="ARBA" id="ARBA00022664"/>
    </source>
</evidence>
<feature type="coiled-coil region" evidence="6">
    <location>
        <begin position="14"/>
        <end position="41"/>
    </location>
</feature>
<evidence type="ECO:0000256" key="1">
    <source>
        <dbReference type="ARBA" id="ARBA00004123"/>
    </source>
</evidence>
<keyword evidence="6" id="KW-0175">Coiled coil</keyword>
<dbReference type="GO" id="GO:0006397">
    <property type="term" value="P:mRNA processing"/>
    <property type="evidence" value="ECO:0007669"/>
    <property type="project" value="UniProtKB-KW"/>
</dbReference>
<reference evidence="8" key="1">
    <citation type="submission" date="2022-03" db="EMBL/GenBank/DDBJ databases">
        <title>A functionally conserved STORR gene fusion in Papaver species that diverged 16.8 million years ago.</title>
        <authorList>
            <person name="Catania T."/>
        </authorList>
    </citation>
    <scope>NUCLEOTIDE SEQUENCE</scope>
    <source>
        <strain evidence="8">S-191538</strain>
    </source>
</reference>
<dbReference type="GO" id="GO:0008380">
    <property type="term" value="P:RNA splicing"/>
    <property type="evidence" value="ECO:0007669"/>
    <property type="project" value="UniProtKB-KW"/>
</dbReference>
<dbReference type="PANTHER" id="PTHR15217">
    <property type="entry name" value="WILMS' TUMOR 1-ASSOCIATING PROTEIN"/>
    <property type="match status" value="1"/>
</dbReference>
<dbReference type="Proteomes" id="UP001177140">
    <property type="component" value="Unassembled WGS sequence"/>
</dbReference>
<feature type="coiled-coil region" evidence="6">
    <location>
        <begin position="108"/>
        <end position="142"/>
    </location>
</feature>
<feature type="compositionally biased region" description="Basic and acidic residues" evidence="7">
    <location>
        <begin position="148"/>
        <end position="159"/>
    </location>
</feature>
<keyword evidence="3" id="KW-0507">mRNA processing</keyword>
<comment type="caution">
    <text evidence="8">The sequence shown here is derived from an EMBL/GenBank/DDBJ whole genome shotgun (WGS) entry which is preliminary data.</text>
</comment>
<evidence type="ECO:0000256" key="6">
    <source>
        <dbReference type="SAM" id="Coils"/>
    </source>
</evidence>
<dbReference type="GO" id="GO:0005634">
    <property type="term" value="C:nucleus"/>
    <property type="evidence" value="ECO:0007669"/>
    <property type="project" value="UniProtKB-SubCell"/>
</dbReference>
<proteinExistence type="inferred from homology"/>
<keyword evidence="5" id="KW-0539">Nucleus</keyword>
<feature type="non-terminal residue" evidence="8">
    <location>
        <position position="1"/>
    </location>
</feature>
<evidence type="ECO:0000256" key="7">
    <source>
        <dbReference type="SAM" id="MobiDB-lite"/>
    </source>
</evidence>
<organism evidence="8 9">
    <name type="scientific">Papaver nudicaule</name>
    <name type="common">Iceland poppy</name>
    <dbReference type="NCBI Taxonomy" id="74823"/>
    <lineage>
        <taxon>Eukaryota</taxon>
        <taxon>Viridiplantae</taxon>
        <taxon>Streptophyta</taxon>
        <taxon>Embryophyta</taxon>
        <taxon>Tracheophyta</taxon>
        <taxon>Spermatophyta</taxon>
        <taxon>Magnoliopsida</taxon>
        <taxon>Ranunculales</taxon>
        <taxon>Papaveraceae</taxon>
        <taxon>Papaveroideae</taxon>
        <taxon>Papaver</taxon>
    </lineage>
</organism>
<name>A0AA41RW91_PAPNU</name>
<protein>
    <submittedName>
        <fullName evidence="8">Uncharacterized protein</fullName>
    </submittedName>
</protein>
<accession>A0AA41RW91</accession>
<sequence>VRRSLLDPAIHEEFTRLKNLVEEKEKQVKELQEDIDAVNFTTQSKMGKMLMDKCKTLQKENEEIGTKASEVKIHELSTKLALQKSQNAELISQFEGLHKHMDGLTDDVEKSNEIVLTLQQRLEEKESEIKRLKEELYQKAEVVNREIDDPTIGEKKPVNDEVVSGEAEC</sequence>